<keyword evidence="7" id="KW-0547">Nucleotide-binding</keyword>
<dbReference type="STRING" id="1246637.MTBBW1_350023"/>
<reference evidence="17 18" key="1">
    <citation type="submission" date="2017-03" db="EMBL/GenBank/DDBJ databases">
        <authorList>
            <person name="Afonso C.L."/>
            <person name="Miller P.J."/>
            <person name="Scott M.A."/>
            <person name="Spackman E."/>
            <person name="Goraichik I."/>
            <person name="Dimitrov K.M."/>
            <person name="Suarez D.L."/>
            <person name="Swayne D.E."/>
        </authorList>
    </citation>
    <scope>NUCLEOTIDE SEQUENCE [LARGE SCALE GENOMIC DNA]</scope>
    <source>
        <strain evidence="17">PRJEB14757</strain>
    </source>
</reference>
<name>A0A1W1HGM4_9BACT</name>
<evidence type="ECO:0000259" key="15">
    <source>
        <dbReference type="PROSITE" id="PS50851"/>
    </source>
</evidence>
<dbReference type="SUPFAM" id="SSF50341">
    <property type="entry name" value="CheW-like"/>
    <property type="match status" value="1"/>
</dbReference>
<feature type="domain" description="CheW-like" evidence="15">
    <location>
        <begin position="607"/>
        <end position="742"/>
    </location>
</feature>
<dbReference type="CDD" id="cd00731">
    <property type="entry name" value="CheA_reg"/>
    <property type="match status" value="1"/>
</dbReference>
<proteinExistence type="predicted"/>
<dbReference type="SMART" id="SM01231">
    <property type="entry name" value="H-kinase_dim"/>
    <property type="match status" value="1"/>
</dbReference>
<dbReference type="PROSITE" id="PS50109">
    <property type="entry name" value="HIS_KIN"/>
    <property type="match status" value="1"/>
</dbReference>
<dbReference type="OrthoDB" id="9803176at2"/>
<keyword evidence="9" id="KW-0067">ATP-binding</keyword>
<keyword evidence="10" id="KW-0902">Two-component regulatory system</keyword>
<evidence type="ECO:0000256" key="6">
    <source>
        <dbReference type="ARBA" id="ARBA00022679"/>
    </source>
</evidence>
<evidence type="ECO:0000256" key="11">
    <source>
        <dbReference type="ARBA" id="ARBA00035100"/>
    </source>
</evidence>
<protein>
    <recommendedName>
        <fullName evidence="3">Chemotaxis protein CheA</fullName>
        <ecNumber evidence="2">2.7.13.3</ecNumber>
    </recommendedName>
</protein>
<dbReference type="InterPro" id="IPR036641">
    <property type="entry name" value="HPT_dom_sf"/>
</dbReference>
<dbReference type="SMART" id="SM00073">
    <property type="entry name" value="HPT"/>
    <property type="match status" value="1"/>
</dbReference>
<dbReference type="CDD" id="cd16916">
    <property type="entry name" value="HATPase_CheA-like"/>
    <property type="match status" value="1"/>
</dbReference>
<dbReference type="Proteomes" id="UP000191931">
    <property type="component" value="Unassembled WGS sequence"/>
</dbReference>
<dbReference type="FunFam" id="3.30.565.10:FF:000016">
    <property type="entry name" value="Chemotaxis protein CheA, putative"/>
    <property type="match status" value="1"/>
</dbReference>
<dbReference type="InterPro" id="IPR036061">
    <property type="entry name" value="CheW-like_dom_sf"/>
</dbReference>
<dbReference type="Pfam" id="PF02895">
    <property type="entry name" value="H-kinase_dim"/>
    <property type="match status" value="1"/>
</dbReference>
<organism evidence="17 18">
    <name type="scientific">Desulfamplus magnetovallimortis</name>
    <dbReference type="NCBI Taxonomy" id="1246637"/>
    <lineage>
        <taxon>Bacteria</taxon>
        <taxon>Pseudomonadati</taxon>
        <taxon>Thermodesulfobacteriota</taxon>
        <taxon>Desulfobacteria</taxon>
        <taxon>Desulfobacterales</taxon>
        <taxon>Desulfobacteraceae</taxon>
        <taxon>Desulfamplus</taxon>
    </lineage>
</organism>
<feature type="domain" description="HPt" evidence="16">
    <location>
        <begin position="158"/>
        <end position="262"/>
    </location>
</feature>
<dbReference type="InterPro" id="IPR002545">
    <property type="entry name" value="CheW-lke_dom"/>
</dbReference>
<comment type="catalytic activity">
    <reaction evidence="1">
        <text>ATP + protein L-histidine = ADP + protein N-phospho-L-histidine.</text>
        <dbReference type="EC" id="2.7.13.3"/>
    </reaction>
</comment>
<evidence type="ECO:0000256" key="9">
    <source>
        <dbReference type="ARBA" id="ARBA00022840"/>
    </source>
</evidence>
<keyword evidence="6 17" id="KW-0808">Transferase</keyword>
<dbReference type="Gene3D" id="1.20.120.160">
    <property type="entry name" value="HPT domain"/>
    <property type="match status" value="1"/>
</dbReference>
<feature type="region of interest" description="Disordered" evidence="13">
    <location>
        <begin position="113"/>
        <end position="151"/>
    </location>
</feature>
<dbReference type="Pfam" id="PF01584">
    <property type="entry name" value="CheW"/>
    <property type="match status" value="1"/>
</dbReference>
<evidence type="ECO:0000256" key="13">
    <source>
        <dbReference type="SAM" id="MobiDB-lite"/>
    </source>
</evidence>
<dbReference type="PANTHER" id="PTHR43395:SF10">
    <property type="entry name" value="CHEMOTAXIS PROTEIN CHEA"/>
    <property type="match status" value="1"/>
</dbReference>
<feature type="modified residue" description="Phosphohistidine" evidence="12">
    <location>
        <position position="205"/>
    </location>
</feature>
<evidence type="ECO:0000256" key="2">
    <source>
        <dbReference type="ARBA" id="ARBA00012438"/>
    </source>
</evidence>
<keyword evidence="5 12" id="KW-0597">Phosphoprotein</keyword>
<keyword evidence="4" id="KW-0145">Chemotaxis</keyword>
<evidence type="ECO:0000256" key="5">
    <source>
        <dbReference type="ARBA" id="ARBA00022553"/>
    </source>
</evidence>
<evidence type="ECO:0000256" key="3">
    <source>
        <dbReference type="ARBA" id="ARBA00021495"/>
    </source>
</evidence>
<dbReference type="Gene3D" id="3.30.565.10">
    <property type="entry name" value="Histidine kinase-like ATPase, C-terminal domain"/>
    <property type="match status" value="1"/>
</dbReference>
<dbReference type="CDD" id="cd00088">
    <property type="entry name" value="HPT"/>
    <property type="match status" value="1"/>
</dbReference>
<evidence type="ECO:0000256" key="8">
    <source>
        <dbReference type="ARBA" id="ARBA00022777"/>
    </source>
</evidence>
<dbReference type="InterPro" id="IPR037257">
    <property type="entry name" value="T2SS_E_N_sf"/>
</dbReference>
<dbReference type="GO" id="GO:0005737">
    <property type="term" value="C:cytoplasm"/>
    <property type="evidence" value="ECO:0007669"/>
    <property type="project" value="InterPro"/>
</dbReference>
<dbReference type="RefSeq" id="WP_080800358.1">
    <property type="nucleotide sequence ID" value="NZ_LT828541.1"/>
</dbReference>
<dbReference type="SUPFAM" id="SSF47226">
    <property type="entry name" value="Histidine-containing phosphotransfer domain, HPT domain"/>
    <property type="match status" value="1"/>
</dbReference>
<evidence type="ECO:0000313" key="17">
    <source>
        <dbReference type="EMBL" id="SLM31532.1"/>
    </source>
</evidence>
<dbReference type="Gene3D" id="1.10.287.560">
    <property type="entry name" value="Histidine kinase CheA-like, homodimeric domain"/>
    <property type="match status" value="1"/>
</dbReference>
<dbReference type="Pfam" id="PF01627">
    <property type="entry name" value="Hpt"/>
    <property type="match status" value="1"/>
</dbReference>
<evidence type="ECO:0000256" key="12">
    <source>
        <dbReference type="PROSITE-ProRule" id="PRU00110"/>
    </source>
</evidence>
<dbReference type="PRINTS" id="PR00344">
    <property type="entry name" value="BCTRLSENSOR"/>
</dbReference>
<dbReference type="PANTHER" id="PTHR43395">
    <property type="entry name" value="SENSOR HISTIDINE KINASE CHEA"/>
    <property type="match status" value="1"/>
</dbReference>
<dbReference type="PROSITE" id="PS50851">
    <property type="entry name" value="CHEW"/>
    <property type="match status" value="1"/>
</dbReference>
<dbReference type="InterPro" id="IPR004105">
    <property type="entry name" value="CheA-like_dim"/>
</dbReference>
<dbReference type="InterPro" id="IPR037006">
    <property type="entry name" value="CheA-like_homodim_sf"/>
</dbReference>
<evidence type="ECO:0000256" key="7">
    <source>
        <dbReference type="ARBA" id="ARBA00022741"/>
    </source>
</evidence>
<evidence type="ECO:0000256" key="10">
    <source>
        <dbReference type="ARBA" id="ARBA00023012"/>
    </source>
</evidence>
<gene>
    <name evidence="17" type="primary">cheA</name>
    <name evidence="17" type="ORF">MTBBW1_350023</name>
</gene>
<dbReference type="InterPro" id="IPR003594">
    <property type="entry name" value="HATPase_dom"/>
</dbReference>
<sequence>MKRLKRSIDDLSSQVASLCLGEAPDLDIMLNTLQEIDNISSELNADTITTVTRAYTSYVKTMASQKITNVTPLEQGLTLLNALVRHLEKNIDFIFDISDVLKILDSSLFDPREKQVTEKRANPPSGEETVNKSINQEEKTLTGDNSPDLPKKTEHIPVSEEDLIILGDFVAEAEDNLETIEVELIELEQDPGNKEIINNIFRPFHTIKGVSGFLDLKKINRLSHSTENLLDGARNGDFLINDTAADAILESVDLLKKLLEKVHQGIAGKYKPVDDDINIEPLRQKLQRLVSLLGEESKEPVGQILVRKGVIDDNILDDALAQQSKTPGKKIGEILLETEKAGSSDIAAALMEQKPGRKYTSTQVKVNTSKLDDLVDYAGELVIAQSMLKQQAYREPSLSQSINQLEQIVSNIQKIAMSMRMIPIHATFMKMIRLVRDLSRKSKKNVVLTMSGEDTEIDRNVVDALYEPMVHMIRNSIDHGIESAEERKIAQKPVQGNIFLRAYHKGGSIIIEIEDDGKGLDKDKILAKAISRNMIRQDTQMTDGQIYDLILAPGFSTAAAITDISGRGVGMDVVKDAIERFRGELGITSKPGQGTRFTISLPLTLAIIDGMLVRIGKEKYVIPTVTIQRSFRPEEKDCFTVKGKGEMIRERNELIPLIRMKNLCDVDNDVTTPWEGLVVVVEAKEEKRCLLVDELLGKDEYVIKSLGGHLENITGFSGGAILGDGKVGLILDIHGIFELASTM</sequence>
<dbReference type="InterPro" id="IPR008207">
    <property type="entry name" value="Sig_transdc_His_kin_Hpt_dom"/>
</dbReference>
<dbReference type="GO" id="GO:0000155">
    <property type="term" value="F:phosphorelay sensor kinase activity"/>
    <property type="evidence" value="ECO:0007669"/>
    <property type="project" value="InterPro"/>
</dbReference>
<dbReference type="SUPFAM" id="SSF160246">
    <property type="entry name" value="EspE N-terminal domain-like"/>
    <property type="match status" value="1"/>
</dbReference>
<dbReference type="InterPro" id="IPR004358">
    <property type="entry name" value="Sig_transdc_His_kin-like_C"/>
</dbReference>
<dbReference type="PROSITE" id="PS50894">
    <property type="entry name" value="HPT"/>
    <property type="match status" value="1"/>
</dbReference>
<dbReference type="EMBL" id="FWEV01000276">
    <property type="protein sequence ID" value="SLM31532.1"/>
    <property type="molecule type" value="Genomic_DNA"/>
</dbReference>
<dbReference type="AlphaFoldDB" id="A0A1W1HGM4"/>
<dbReference type="InterPro" id="IPR051315">
    <property type="entry name" value="Bact_Chemotaxis_CheA"/>
</dbReference>
<evidence type="ECO:0000256" key="4">
    <source>
        <dbReference type="ARBA" id="ARBA00022500"/>
    </source>
</evidence>
<evidence type="ECO:0000256" key="1">
    <source>
        <dbReference type="ARBA" id="ARBA00000085"/>
    </source>
</evidence>
<dbReference type="SMART" id="SM00260">
    <property type="entry name" value="CheW"/>
    <property type="match status" value="1"/>
</dbReference>
<accession>A0A1W1HGM4</accession>
<dbReference type="SUPFAM" id="SSF55874">
    <property type="entry name" value="ATPase domain of HSP90 chaperone/DNA topoisomerase II/histidine kinase"/>
    <property type="match status" value="1"/>
</dbReference>
<dbReference type="SMART" id="SM00387">
    <property type="entry name" value="HATPase_c"/>
    <property type="match status" value="1"/>
</dbReference>
<keyword evidence="18" id="KW-1185">Reference proteome</keyword>
<evidence type="ECO:0000313" key="18">
    <source>
        <dbReference type="Proteomes" id="UP000191931"/>
    </source>
</evidence>
<dbReference type="SUPFAM" id="SSF47384">
    <property type="entry name" value="Homodimeric domain of signal transducing histidine kinase"/>
    <property type="match status" value="1"/>
</dbReference>
<dbReference type="EC" id="2.7.13.3" evidence="2"/>
<evidence type="ECO:0000259" key="14">
    <source>
        <dbReference type="PROSITE" id="PS50109"/>
    </source>
</evidence>
<dbReference type="GO" id="GO:0006935">
    <property type="term" value="P:chemotaxis"/>
    <property type="evidence" value="ECO:0007669"/>
    <property type="project" value="InterPro"/>
</dbReference>
<evidence type="ECO:0000259" key="16">
    <source>
        <dbReference type="PROSITE" id="PS50894"/>
    </source>
</evidence>
<comment type="function">
    <text evidence="11">Involved in the transmission of sensory signals from the chemoreceptors to the flagellar motors. CheA is autophosphorylated; it can transfer its phosphate group to either CheB or CheY.</text>
</comment>
<dbReference type="InterPro" id="IPR036097">
    <property type="entry name" value="HisK_dim/P_sf"/>
</dbReference>
<keyword evidence="8" id="KW-0418">Kinase</keyword>
<feature type="domain" description="Histidine kinase" evidence="14">
    <location>
        <begin position="398"/>
        <end position="605"/>
    </location>
</feature>
<dbReference type="Gene3D" id="2.30.30.40">
    <property type="entry name" value="SH3 Domains"/>
    <property type="match status" value="1"/>
</dbReference>
<dbReference type="InterPro" id="IPR036890">
    <property type="entry name" value="HATPase_C_sf"/>
</dbReference>
<dbReference type="InterPro" id="IPR005467">
    <property type="entry name" value="His_kinase_dom"/>
</dbReference>
<dbReference type="Pfam" id="PF02518">
    <property type="entry name" value="HATPase_c"/>
    <property type="match status" value="1"/>
</dbReference>